<protein>
    <submittedName>
        <fullName evidence="3">Pilus assembly protein</fullName>
    </submittedName>
</protein>
<gene>
    <name evidence="3" type="ORF">F7Q99_35210</name>
</gene>
<keyword evidence="1" id="KW-1133">Transmembrane helix</keyword>
<accession>A0A6N7L0M6</accession>
<name>A0A6N7L0M6_9ACTN</name>
<keyword evidence="1" id="KW-0472">Membrane</keyword>
<keyword evidence="1" id="KW-0812">Transmembrane</keyword>
<feature type="transmembrane region" description="Helical" evidence="1">
    <location>
        <begin position="21"/>
        <end position="42"/>
    </location>
</feature>
<dbReference type="AlphaFoldDB" id="A0A6N7L0M6"/>
<dbReference type="Pfam" id="PF07811">
    <property type="entry name" value="TadE"/>
    <property type="match status" value="1"/>
</dbReference>
<evidence type="ECO:0000313" key="4">
    <source>
        <dbReference type="Proteomes" id="UP000450000"/>
    </source>
</evidence>
<comment type="caution">
    <text evidence="3">The sequence shown here is derived from an EMBL/GenBank/DDBJ whole genome shotgun (WGS) entry which is preliminary data.</text>
</comment>
<reference evidence="3 4" key="1">
    <citation type="submission" date="2019-09" db="EMBL/GenBank/DDBJ databases">
        <title>Genome Sequences of Streptomyces kaniharaensis ATCC 21070.</title>
        <authorList>
            <person name="Zhu W."/>
            <person name="De Crecy-Lagard V."/>
            <person name="Richards N.G."/>
        </authorList>
    </citation>
    <scope>NUCLEOTIDE SEQUENCE [LARGE SCALE GENOMIC DNA]</scope>
    <source>
        <strain evidence="3 4">SF-557</strain>
    </source>
</reference>
<organism evidence="3 4">
    <name type="scientific">Streptomyces kaniharaensis</name>
    <dbReference type="NCBI Taxonomy" id="212423"/>
    <lineage>
        <taxon>Bacteria</taxon>
        <taxon>Bacillati</taxon>
        <taxon>Actinomycetota</taxon>
        <taxon>Actinomycetes</taxon>
        <taxon>Kitasatosporales</taxon>
        <taxon>Streptomycetaceae</taxon>
        <taxon>Streptomyces</taxon>
    </lineage>
</organism>
<dbReference type="Proteomes" id="UP000450000">
    <property type="component" value="Unassembled WGS sequence"/>
</dbReference>
<keyword evidence="4" id="KW-1185">Reference proteome</keyword>
<evidence type="ECO:0000256" key="1">
    <source>
        <dbReference type="SAM" id="Phobius"/>
    </source>
</evidence>
<sequence>MTSRLRFLRRLRRCDDDRGSVAIEFVMWVPAAILFLAIAFVAGRIVMAGNAVDSSAAAAAREASIARSPGEAQSNARAAAEVALSDQKLKCANTSVSVDTSGFSAPLGTYGAVTVRVSCTVQLNDLGFSIGTKTVQSSFTSVIDRYRQR</sequence>
<dbReference type="RefSeq" id="WP_326847492.1">
    <property type="nucleotide sequence ID" value="NZ_WBOF01000004.1"/>
</dbReference>
<feature type="domain" description="TadE-like" evidence="2">
    <location>
        <begin position="19"/>
        <end position="61"/>
    </location>
</feature>
<evidence type="ECO:0000313" key="3">
    <source>
        <dbReference type="EMBL" id="MQS17290.1"/>
    </source>
</evidence>
<proteinExistence type="predicted"/>
<dbReference type="EMBL" id="WBOF01000004">
    <property type="protein sequence ID" value="MQS17290.1"/>
    <property type="molecule type" value="Genomic_DNA"/>
</dbReference>
<evidence type="ECO:0000259" key="2">
    <source>
        <dbReference type="Pfam" id="PF07811"/>
    </source>
</evidence>
<dbReference type="InterPro" id="IPR012495">
    <property type="entry name" value="TadE-like_dom"/>
</dbReference>